<dbReference type="PANTHER" id="PTHR12684:SF2">
    <property type="entry name" value="TRNA 2'-PHOSPHOTRANSFERASE 1"/>
    <property type="match status" value="1"/>
</dbReference>
<dbReference type="EMBL" id="JAJSOF020000015">
    <property type="protein sequence ID" value="KAJ4442221.1"/>
    <property type="molecule type" value="Genomic_DNA"/>
</dbReference>
<dbReference type="InterPro" id="IPR042081">
    <property type="entry name" value="RNA_2'-PTrans_C"/>
</dbReference>
<dbReference type="Proteomes" id="UP001148838">
    <property type="component" value="Unassembled WGS sequence"/>
</dbReference>
<evidence type="ECO:0000256" key="2">
    <source>
        <dbReference type="ARBA" id="ARBA00009836"/>
    </source>
</evidence>
<proteinExistence type="inferred from homology"/>
<comment type="catalytic activity">
    <reaction evidence="6">
        <text>2'-phospho-[ligated tRNA] + NAD(+) = mature tRNA + ADP-alpha-D-ribose 1'',2''-cyclic phosphate + nicotinamide</text>
        <dbReference type="Rhea" id="RHEA:23324"/>
        <dbReference type="Rhea" id="RHEA-COMP:11106"/>
        <dbReference type="Rhea" id="RHEA-COMP:11107"/>
        <dbReference type="ChEBI" id="CHEBI:17154"/>
        <dbReference type="ChEBI" id="CHEBI:57540"/>
        <dbReference type="ChEBI" id="CHEBI:76596"/>
        <dbReference type="ChEBI" id="CHEBI:82883"/>
        <dbReference type="ChEBI" id="CHEBI:85027"/>
        <dbReference type="EC" id="2.7.1.160"/>
    </reaction>
</comment>
<organism evidence="7 8">
    <name type="scientific">Periplaneta americana</name>
    <name type="common">American cockroach</name>
    <name type="synonym">Blatta americana</name>
    <dbReference type="NCBI Taxonomy" id="6978"/>
    <lineage>
        <taxon>Eukaryota</taxon>
        <taxon>Metazoa</taxon>
        <taxon>Ecdysozoa</taxon>
        <taxon>Arthropoda</taxon>
        <taxon>Hexapoda</taxon>
        <taxon>Insecta</taxon>
        <taxon>Pterygota</taxon>
        <taxon>Neoptera</taxon>
        <taxon>Polyneoptera</taxon>
        <taxon>Dictyoptera</taxon>
        <taxon>Blattodea</taxon>
        <taxon>Blattoidea</taxon>
        <taxon>Blattidae</taxon>
        <taxon>Blattinae</taxon>
        <taxon>Periplaneta</taxon>
    </lineage>
</organism>
<comment type="similarity">
    <text evidence="2">Belongs to the KptA/TPT1 family.</text>
</comment>
<evidence type="ECO:0000256" key="4">
    <source>
        <dbReference type="ARBA" id="ARBA00022679"/>
    </source>
</evidence>
<dbReference type="SUPFAM" id="SSF56399">
    <property type="entry name" value="ADP-ribosylation"/>
    <property type="match status" value="1"/>
</dbReference>
<reference evidence="7 8" key="1">
    <citation type="journal article" date="2022" name="Allergy">
        <title>Genome assembly and annotation of Periplaneta americana reveal a comprehensive cockroach allergen profile.</title>
        <authorList>
            <person name="Wang L."/>
            <person name="Xiong Q."/>
            <person name="Saelim N."/>
            <person name="Wang L."/>
            <person name="Nong W."/>
            <person name="Wan A.T."/>
            <person name="Shi M."/>
            <person name="Liu X."/>
            <person name="Cao Q."/>
            <person name="Hui J.H.L."/>
            <person name="Sookrung N."/>
            <person name="Leung T.F."/>
            <person name="Tungtrongchitr A."/>
            <person name="Tsui S.K.W."/>
        </authorList>
    </citation>
    <scope>NUCLEOTIDE SEQUENCE [LARGE SCALE GENOMIC DNA]</scope>
    <source>
        <strain evidence="7">PWHHKU_190912</strain>
    </source>
</reference>
<dbReference type="Gene3D" id="1.10.10.970">
    <property type="entry name" value="RNA 2'-phosphotransferase, Tpt1/KptA family, N-terminal domain"/>
    <property type="match status" value="1"/>
</dbReference>
<evidence type="ECO:0000256" key="6">
    <source>
        <dbReference type="ARBA" id="ARBA00047949"/>
    </source>
</evidence>
<keyword evidence="4" id="KW-0808">Transferase</keyword>
<keyword evidence="5" id="KW-0520">NAD</keyword>
<dbReference type="Pfam" id="PF01885">
    <property type="entry name" value="PTS_2-RNA"/>
    <property type="match status" value="1"/>
</dbReference>
<protein>
    <recommendedName>
        <fullName evidence="3">2'-phosphotransferase</fullName>
        <ecNumber evidence="3">2.7.1.160</ecNumber>
    </recommendedName>
</protein>
<keyword evidence="8" id="KW-1185">Reference proteome</keyword>
<feature type="non-terminal residue" evidence="7">
    <location>
        <position position="1"/>
    </location>
</feature>
<dbReference type="InterPro" id="IPR002745">
    <property type="entry name" value="Ptrans_KptA/Tpt1"/>
</dbReference>
<dbReference type="InterPro" id="IPR042080">
    <property type="entry name" value="RNA_2'-PTrans_N"/>
</dbReference>
<gene>
    <name evidence="7" type="ORF">ANN_12087</name>
</gene>
<evidence type="ECO:0000256" key="3">
    <source>
        <dbReference type="ARBA" id="ARBA00012007"/>
    </source>
</evidence>
<evidence type="ECO:0000313" key="7">
    <source>
        <dbReference type="EMBL" id="KAJ4442221.1"/>
    </source>
</evidence>
<evidence type="ECO:0000313" key="8">
    <source>
        <dbReference type="Proteomes" id="UP001148838"/>
    </source>
</evidence>
<dbReference type="PANTHER" id="PTHR12684">
    <property type="entry name" value="PUTATIVE PHOSPHOTRANSFERASE"/>
    <property type="match status" value="1"/>
</dbReference>
<dbReference type="Gene3D" id="3.20.170.30">
    <property type="match status" value="1"/>
</dbReference>
<sequence>FGYERQDRKDKNLSKWLSWILRHGAVKEGLHIGADGFVDVSEIEQNRGFHGKFTLADIERVVAENDKQRFTLKTHPESGKLQIKANQGHSIGVITQSLCIHIPLQVVQDPDLSAVVDASEVPTVIHGTYFRNWARIKTEGLSRMNRLHIHFCPGEPGESQVISGMRSSCQLYIYINMEKALAGKAVAAYTRETIFLC</sequence>
<evidence type="ECO:0000256" key="5">
    <source>
        <dbReference type="ARBA" id="ARBA00023027"/>
    </source>
</evidence>
<feature type="non-terminal residue" evidence="7">
    <location>
        <position position="197"/>
    </location>
</feature>
<evidence type="ECO:0000256" key="1">
    <source>
        <dbReference type="ARBA" id="ARBA00003343"/>
    </source>
</evidence>
<comment type="caution">
    <text evidence="7">The sequence shown here is derived from an EMBL/GenBank/DDBJ whole genome shotgun (WGS) entry which is preliminary data.</text>
</comment>
<accession>A0ABQ8T806</accession>
<comment type="function">
    <text evidence="1">Catalyzes the last step of tRNA splicing, the transfer of the splice junction 2'-phosphate from ligated tRNA to NAD to produce ADP-ribose 1''-2'' cyclic phosphate.</text>
</comment>
<name>A0ABQ8T806_PERAM</name>
<dbReference type="EC" id="2.7.1.160" evidence="3"/>